<name>A0ABV4QX96_9ACTN</name>
<feature type="chain" id="PRO_5045533120" description="Lipoprotein" evidence="2">
    <location>
        <begin position="27"/>
        <end position="158"/>
    </location>
</feature>
<proteinExistence type="predicted"/>
<dbReference type="PROSITE" id="PS51257">
    <property type="entry name" value="PROKAR_LIPOPROTEIN"/>
    <property type="match status" value="1"/>
</dbReference>
<dbReference type="Proteomes" id="UP001569904">
    <property type="component" value="Unassembled WGS sequence"/>
</dbReference>
<keyword evidence="2" id="KW-0732">Signal</keyword>
<feature type="signal peptide" evidence="2">
    <location>
        <begin position="1"/>
        <end position="26"/>
    </location>
</feature>
<evidence type="ECO:0000313" key="3">
    <source>
        <dbReference type="EMBL" id="MFA1555206.1"/>
    </source>
</evidence>
<gene>
    <name evidence="3" type="ORF">SM436_16065</name>
</gene>
<evidence type="ECO:0008006" key="5">
    <source>
        <dbReference type="Google" id="ProtNLM"/>
    </source>
</evidence>
<dbReference type="RefSeq" id="WP_371941932.1">
    <property type="nucleotide sequence ID" value="NZ_JAXCEH010000009.1"/>
</dbReference>
<evidence type="ECO:0000313" key="4">
    <source>
        <dbReference type="Proteomes" id="UP001569904"/>
    </source>
</evidence>
<accession>A0ABV4QX96</accession>
<protein>
    <recommendedName>
        <fullName evidence="5">Lipoprotein</fullName>
    </recommendedName>
</protein>
<comment type="caution">
    <text evidence="3">The sequence shown here is derived from an EMBL/GenBank/DDBJ whole genome shotgun (WGS) entry which is preliminary data.</text>
</comment>
<feature type="region of interest" description="Disordered" evidence="1">
    <location>
        <begin position="134"/>
        <end position="158"/>
    </location>
</feature>
<organism evidence="3 4">
    <name type="scientific">Actinomadura chokoriensis</name>
    <dbReference type="NCBI Taxonomy" id="454156"/>
    <lineage>
        <taxon>Bacteria</taxon>
        <taxon>Bacillati</taxon>
        <taxon>Actinomycetota</taxon>
        <taxon>Actinomycetes</taxon>
        <taxon>Streptosporangiales</taxon>
        <taxon>Thermomonosporaceae</taxon>
        <taxon>Actinomadura</taxon>
    </lineage>
</organism>
<feature type="compositionally biased region" description="Gly residues" evidence="1">
    <location>
        <begin position="143"/>
        <end position="158"/>
    </location>
</feature>
<sequence length="158" mass="16335">MGPRHPLGPITLPRVRAALLCAAALAAPLAAGCSAKPDASSGGKAAEPASLRELARRTDCDVTGTRKVKDLEQGNCKTPRGRYVLLSFVSDQGMDSWLHEAKPWGGWYLVGARWVAVSEKPTLESLRKDLGGEIVQGDHHDGAGSGGGHGGAHGGGHG</sequence>
<reference evidence="3 4" key="1">
    <citation type="submission" date="2023-11" db="EMBL/GenBank/DDBJ databases">
        <title>Actinomadura monticuli sp. nov., isolated from volcanic ash.</title>
        <authorList>
            <person name="Lee S.D."/>
            <person name="Yang H."/>
            <person name="Kim I.S."/>
        </authorList>
    </citation>
    <scope>NUCLEOTIDE SEQUENCE [LARGE SCALE GENOMIC DNA]</scope>
    <source>
        <strain evidence="3 4">DSM 45346</strain>
    </source>
</reference>
<dbReference type="EMBL" id="JAXCEH010000009">
    <property type="protein sequence ID" value="MFA1555206.1"/>
    <property type="molecule type" value="Genomic_DNA"/>
</dbReference>
<keyword evidence="4" id="KW-1185">Reference proteome</keyword>
<evidence type="ECO:0000256" key="2">
    <source>
        <dbReference type="SAM" id="SignalP"/>
    </source>
</evidence>
<evidence type="ECO:0000256" key="1">
    <source>
        <dbReference type="SAM" id="MobiDB-lite"/>
    </source>
</evidence>